<feature type="domain" description="DUF4277" evidence="2">
    <location>
        <begin position="11"/>
        <end position="100"/>
    </location>
</feature>
<dbReference type="PANTHER" id="PTHR34614:SF2">
    <property type="entry name" value="TRANSPOSASE IS4-LIKE DOMAIN-CONTAINING PROTEIN"/>
    <property type="match status" value="1"/>
</dbReference>
<proteinExistence type="predicted"/>
<dbReference type="InterPro" id="IPR047654">
    <property type="entry name" value="IS1634_transpos"/>
</dbReference>
<keyword evidence="1" id="KW-0812">Transmembrane</keyword>
<dbReference type="RefSeq" id="WP_152170798.1">
    <property type="nucleotide sequence ID" value="NZ_CP045096.1"/>
</dbReference>
<dbReference type="EMBL" id="CP045096">
    <property type="protein sequence ID" value="QFQ99376.1"/>
    <property type="molecule type" value="Genomic_DNA"/>
</dbReference>
<protein>
    <submittedName>
        <fullName evidence="3">IS1634 family transposase</fullName>
    </submittedName>
</protein>
<reference evidence="3 4" key="1">
    <citation type="submission" date="2019-10" db="EMBL/GenBank/DDBJ databases">
        <title>Streptomyces sp. strain GY16 isolated from leaves of Broussonetia papyrifera.</title>
        <authorList>
            <person name="Mo P."/>
        </authorList>
    </citation>
    <scope>NUCLEOTIDE SEQUENCE [LARGE SCALE GENOMIC DNA]</scope>
    <source>
        <strain evidence="3 4">GY16</strain>
    </source>
</reference>
<evidence type="ECO:0000313" key="3">
    <source>
        <dbReference type="EMBL" id="QFQ99376.1"/>
    </source>
</evidence>
<keyword evidence="1" id="KW-1133">Transmembrane helix</keyword>
<dbReference type="NCBIfam" id="NF033559">
    <property type="entry name" value="transpos_IS1634"/>
    <property type="match status" value="1"/>
</dbReference>
<keyword evidence="1" id="KW-0472">Membrane</keyword>
<keyword evidence="4" id="KW-1185">Reference proteome</keyword>
<dbReference type="AlphaFoldDB" id="A0A5P8K8P5"/>
<dbReference type="PANTHER" id="PTHR34614">
    <property type="match status" value="1"/>
</dbReference>
<gene>
    <name evidence="3" type="ORF">F9278_28110</name>
</gene>
<sequence>MEYVVSAVVEKRLGALPVAADFSRRLDVAGIIDRLCPGRETAHVTHGQVIEVLVANRLTAPAPLWRVDDWAREWAVEDVFGIEPELLNDDRLGRALDAIAPHLQEISDSIGARAIGEFGIDVATMHWDMTSMSLHGAYPADDQDEEYPQVKHGHPKDRRFDLKQIQTGLAVAGDGGIPLLSRVIDGGAAEISQITATMNSLRTMAGAKDFLLVADSKLVSYANVSALITAGTGFIAPAPASKVDDAVHAALDLAKATVVDYVPVRDENTPAPNRETYRVLEDVHVLSGPRKRDPQLTVRRILAHSTGNARGQARAREKRLAKAREELDKLQRGAGGRYYNTAAKVAARIGVITKTRRVTACLRTEITVDDTGRPALAWHFDEEELQAEQAVDGWYALLTTLTPEQADPAEVLRRYKGQGAVERRYSDFKGPLAVTPVFVQDNKRLAALVTVICLALLLFCLIERQVRRSLGPEQKMRGIYPGNQAIRPTGRMILYHLSGLRLRVGNATDPPTIVVSQGVQLHLLDLLGLEPTRPRWPET</sequence>
<dbReference type="InterPro" id="IPR025457">
    <property type="entry name" value="DUF4277"/>
</dbReference>
<dbReference type="Proteomes" id="UP000327294">
    <property type="component" value="Chromosome"/>
</dbReference>
<accession>A0A5P8K8P5</accession>
<feature type="transmembrane region" description="Helical" evidence="1">
    <location>
        <begin position="445"/>
        <end position="462"/>
    </location>
</feature>
<dbReference type="KEGG" id="sphv:F9278_28110"/>
<organism evidence="3 4">
    <name type="scientific">Streptomyces phaeolivaceus</name>
    <dbReference type="NCBI Taxonomy" id="2653200"/>
    <lineage>
        <taxon>Bacteria</taxon>
        <taxon>Bacillati</taxon>
        <taxon>Actinomycetota</taxon>
        <taxon>Actinomycetes</taxon>
        <taxon>Kitasatosporales</taxon>
        <taxon>Streptomycetaceae</taxon>
        <taxon>Streptomyces</taxon>
    </lineage>
</organism>
<evidence type="ECO:0000256" key="1">
    <source>
        <dbReference type="SAM" id="Phobius"/>
    </source>
</evidence>
<evidence type="ECO:0000259" key="2">
    <source>
        <dbReference type="Pfam" id="PF14104"/>
    </source>
</evidence>
<evidence type="ECO:0000313" key="4">
    <source>
        <dbReference type="Proteomes" id="UP000327294"/>
    </source>
</evidence>
<dbReference type="Pfam" id="PF14104">
    <property type="entry name" value="DUF4277"/>
    <property type="match status" value="1"/>
</dbReference>
<name>A0A5P8K8P5_9ACTN</name>